<dbReference type="Proteomes" id="UP000474640">
    <property type="component" value="Unassembled WGS sequence"/>
</dbReference>
<dbReference type="InterPro" id="IPR036047">
    <property type="entry name" value="F-box-like_dom_sf"/>
</dbReference>
<feature type="domain" description="F-box" evidence="1">
    <location>
        <begin position="12"/>
        <end position="45"/>
    </location>
</feature>
<name>A0A7C8RMR7_ORBOL</name>
<dbReference type="OrthoDB" id="10332317at2759"/>
<sequence length="416" mass="47897">MGRNDGENSTYLENLPAELINLIVDYLPVRDQQSISWCSKTCYHLTFPSRMRTRSVIPTEDAINLFGRDGPFLGTAIRSIHFEKSWDWPSTISERRLNPGGYSNFNIVLNRLQNYTSSLQYFENITDLCVNYQVRMVSEKGVFAVVFKAIAKQPFFQKLKRFEIILYIDKISEAGEADALMGDKFFEDERDIDEVVKELVKPMPALEIARISVNGLALPWDRRLGRIDLRGYYYYPLFKAPGLRDLTIETDGYGYYFNPVDTEEIINGVTFPTFESLRVLRITRNELPGAIESNMKKLVALFPNLDSLFIKSYNYDYRPTAKSSDYLSICELEELKYLELPWPGGRDPRGLSPANELEGFVHDWLKAGANKLEQIIFSGRRRLAGLKDSISIQALYLVHRVDAEPGWELESWVPTR</sequence>
<dbReference type="EMBL" id="JAABOJ010000005">
    <property type="protein sequence ID" value="KAF3286851.1"/>
    <property type="molecule type" value="Genomic_DNA"/>
</dbReference>
<reference evidence="2 3" key="1">
    <citation type="submission" date="2020-01" db="EMBL/GenBank/DDBJ databases">
        <authorList>
            <person name="Palmer J.M."/>
        </authorList>
    </citation>
    <scope>NUCLEOTIDE SEQUENCE [LARGE SCALE GENOMIC DNA]</scope>
    <source>
        <strain evidence="2 3">TWF970</strain>
    </source>
</reference>
<accession>A0A7C8RMR7</accession>
<evidence type="ECO:0000313" key="3">
    <source>
        <dbReference type="Proteomes" id="UP000474640"/>
    </source>
</evidence>
<protein>
    <recommendedName>
        <fullName evidence="1">F-box domain-containing protein</fullName>
    </recommendedName>
</protein>
<dbReference type="InterPro" id="IPR001810">
    <property type="entry name" value="F-box_dom"/>
</dbReference>
<comment type="caution">
    <text evidence="2">The sequence shown here is derived from an EMBL/GenBank/DDBJ whole genome shotgun (WGS) entry which is preliminary data.</text>
</comment>
<dbReference type="Pfam" id="PF00646">
    <property type="entry name" value="F-box"/>
    <property type="match status" value="1"/>
</dbReference>
<gene>
    <name evidence="2" type="ORF">TWF970_008686</name>
</gene>
<evidence type="ECO:0000259" key="1">
    <source>
        <dbReference type="Pfam" id="PF00646"/>
    </source>
</evidence>
<dbReference type="SUPFAM" id="SSF81383">
    <property type="entry name" value="F-box domain"/>
    <property type="match status" value="1"/>
</dbReference>
<dbReference type="AlphaFoldDB" id="A0A7C8RMR7"/>
<organism evidence="2 3">
    <name type="scientific">Orbilia oligospora</name>
    <name type="common">Nematode-trapping fungus</name>
    <name type="synonym">Arthrobotrys oligospora</name>
    <dbReference type="NCBI Taxonomy" id="2813651"/>
    <lineage>
        <taxon>Eukaryota</taxon>
        <taxon>Fungi</taxon>
        <taxon>Dikarya</taxon>
        <taxon>Ascomycota</taxon>
        <taxon>Pezizomycotina</taxon>
        <taxon>Orbiliomycetes</taxon>
        <taxon>Orbiliales</taxon>
        <taxon>Orbiliaceae</taxon>
        <taxon>Orbilia</taxon>
    </lineage>
</organism>
<proteinExistence type="predicted"/>
<evidence type="ECO:0000313" key="2">
    <source>
        <dbReference type="EMBL" id="KAF3286851.1"/>
    </source>
</evidence>